<proteinExistence type="predicted"/>
<dbReference type="RefSeq" id="WP_219066591.1">
    <property type="nucleotide sequence ID" value="NZ_CAJUXY010000008.1"/>
</dbReference>
<evidence type="ECO:0000313" key="1">
    <source>
        <dbReference type="EMBL" id="UQX13376.1"/>
    </source>
</evidence>
<name>A0ABY4QRT2_9MYCO</name>
<protein>
    <recommendedName>
        <fullName evidence="3">MarR family transcriptional regulator</fullName>
    </recommendedName>
</protein>
<evidence type="ECO:0008006" key="3">
    <source>
        <dbReference type="Google" id="ProtNLM"/>
    </source>
</evidence>
<dbReference type="EMBL" id="CP097320">
    <property type="protein sequence ID" value="UQX13376.1"/>
    <property type="molecule type" value="Genomic_DNA"/>
</dbReference>
<evidence type="ECO:0000313" key="2">
    <source>
        <dbReference type="Proteomes" id="UP001056610"/>
    </source>
</evidence>
<dbReference type="Proteomes" id="UP001056610">
    <property type="component" value="Chromosome"/>
</dbReference>
<organism evidence="1 2">
    <name type="scientific">Candidatus Mycobacterium methanotrophicum</name>
    <dbReference type="NCBI Taxonomy" id="2943498"/>
    <lineage>
        <taxon>Bacteria</taxon>
        <taxon>Bacillati</taxon>
        <taxon>Actinomycetota</taxon>
        <taxon>Actinomycetes</taxon>
        <taxon>Mycobacteriales</taxon>
        <taxon>Mycobacteriaceae</taxon>
        <taxon>Mycobacterium</taxon>
    </lineage>
</organism>
<reference evidence="1" key="1">
    <citation type="submission" date="2022-05" db="EMBL/GenBank/DDBJ databases">
        <title>A methanotrophic Mycobacterium dominates a cave microbial ecosystem.</title>
        <authorList>
            <person name="Van Spanning R.J.M."/>
            <person name="Guan Q."/>
            <person name="Melkonian C."/>
            <person name="Gallant J."/>
            <person name="Polerecky L."/>
            <person name="Flot J.-F."/>
            <person name="Brandt B.W."/>
            <person name="Braster M."/>
            <person name="Iturbe Espinoza P."/>
            <person name="Aerts J."/>
            <person name="Meima-Franke M."/>
            <person name="Piersma S.R."/>
            <person name="Bunduc C."/>
            <person name="Ummels R."/>
            <person name="Pain A."/>
            <person name="Fleming E.J."/>
            <person name="van der Wel N."/>
            <person name="Gherman V.D."/>
            <person name="Sarbu S.M."/>
            <person name="Bodelier P.L.E."/>
            <person name="Bitter W."/>
        </authorList>
    </citation>
    <scope>NUCLEOTIDE SEQUENCE</scope>
    <source>
        <strain evidence="1">Sulfur Cave</strain>
    </source>
</reference>
<gene>
    <name evidence="1" type="ORF">M5I08_00635</name>
</gene>
<keyword evidence="2" id="KW-1185">Reference proteome</keyword>
<accession>A0ABY4QRT2</accession>
<sequence>MAATLQGVRTHFLGQLSPSQIAAMGENCRRISAALKRYDRPSKAGGRASGG</sequence>